<keyword evidence="5" id="KW-0460">Magnesium</keyword>
<comment type="caution">
    <text evidence="9">The sequence shown here is derived from an EMBL/GenBank/DDBJ whole genome shotgun (WGS) entry which is preliminary data.</text>
</comment>
<keyword evidence="4" id="KW-0479">Metal-binding</keyword>
<sequence length="293" mass="30249">MDFAARLAETARLTDAALAEALAGLAAEGRVPATLLAATEHALLGGGKRFRPFLVIEATILCDGPADAAIAVGAAFECVHAYSLVHDDLPAMDDDDMRRGRPTVHKAYDEATAILVGDGLQALAFEIVTAPPVPIDAAGPLARLLAAAAGFQGMVGGQHRDLNAAGLDADGIRLMQGMKTGALIRAAAEAGAIVAGAPEEARRRLAEFGALIGEAFQLADDLLDIEGTAEETGKRVNKDAEGGKATLAALLGPEAARVRLGETVARASEILAPFGARADVLREACRFVAERRS</sequence>
<accession>A0A934IR56</accession>
<dbReference type="InterPro" id="IPR000092">
    <property type="entry name" value="Polyprenyl_synt"/>
</dbReference>
<evidence type="ECO:0000256" key="3">
    <source>
        <dbReference type="ARBA" id="ARBA00022679"/>
    </source>
</evidence>
<dbReference type="RefSeq" id="WP_198883104.1">
    <property type="nucleotide sequence ID" value="NZ_JAEKJA010000013.1"/>
</dbReference>
<dbReference type="Proteomes" id="UP000609531">
    <property type="component" value="Unassembled WGS sequence"/>
</dbReference>
<dbReference type="PROSITE" id="PS00723">
    <property type="entry name" value="POLYPRENYL_SYNTHASE_1"/>
    <property type="match status" value="1"/>
</dbReference>
<dbReference type="PROSITE" id="PS00444">
    <property type="entry name" value="POLYPRENYL_SYNTHASE_2"/>
    <property type="match status" value="1"/>
</dbReference>
<keyword evidence="6" id="KW-0414">Isoprene biosynthesis</keyword>
<evidence type="ECO:0000256" key="6">
    <source>
        <dbReference type="ARBA" id="ARBA00023229"/>
    </source>
</evidence>
<dbReference type="PANTHER" id="PTHR43281">
    <property type="entry name" value="FARNESYL DIPHOSPHATE SYNTHASE"/>
    <property type="match status" value="1"/>
</dbReference>
<name>A0A934IR56_9HYPH</name>
<dbReference type="GO" id="GO:0004659">
    <property type="term" value="F:prenyltransferase activity"/>
    <property type="evidence" value="ECO:0007669"/>
    <property type="project" value="InterPro"/>
</dbReference>
<evidence type="ECO:0000256" key="8">
    <source>
        <dbReference type="RuleBase" id="RU004466"/>
    </source>
</evidence>
<dbReference type="GO" id="GO:0016114">
    <property type="term" value="P:terpenoid biosynthetic process"/>
    <property type="evidence" value="ECO:0007669"/>
    <property type="project" value="UniProtKB-ARBA"/>
</dbReference>
<gene>
    <name evidence="9" type="ORF">JCR33_15955</name>
</gene>
<dbReference type="EMBL" id="JAEKJA010000013">
    <property type="protein sequence ID" value="MBJ3777201.1"/>
    <property type="molecule type" value="Genomic_DNA"/>
</dbReference>
<evidence type="ECO:0000256" key="5">
    <source>
        <dbReference type="ARBA" id="ARBA00022842"/>
    </source>
</evidence>
<proteinExistence type="inferred from homology"/>
<dbReference type="AlphaFoldDB" id="A0A934IR56"/>
<dbReference type="SUPFAM" id="SSF48576">
    <property type="entry name" value="Terpenoid synthases"/>
    <property type="match status" value="1"/>
</dbReference>
<comment type="cofactor">
    <cofactor evidence="1">
        <name>Mg(2+)</name>
        <dbReference type="ChEBI" id="CHEBI:18420"/>
    </cofactor>
</comment>
<dbReference type="SFLD" id="SFLDG01017">
    <property type="entry name" value="Polyprenyl_Transferase_Like"/>
    <property type="match status" value="1"/>
</dbReference>
<evidence type="ECO:0000313" key="9">
    <source>
        <dbReference type="EMBL" id="MBJ3777201.1"/>
    </source>
</evidence>
<evidence type="ECO:0000256" key="7">
    <source>
        <dbReference type="ARBA" id="ARBA00069024"/>
    </source>
</evidence>
<evidence type="ECO:0000256" key="2">
    <source>
        <dbReference type="ARBA" id="ARBA00006706"/>
    </source>
</evidence>
<dbReference type="FunFam" id="1.10.600.10:FF:000001">
    <property type="entry name" value="Geranylgeranyl diphosphate synthase"/>
    <property type="match status" value="1"/>
</dbReference>
<comment type="similarity">
    <text evidence="2 8">Belongs to the FPP/GGPP synthase family.</text>
</comment>
<dbReference type="SFLD" id="SFLDS00005">
    <property type="entry name" value="Isoprenoid_Synthase_Type_I"/>
    <property type="match status" value="1"/>
</dbReference>
<evidence type="ECO:0000256" key="4">
    <source>
        <dbReference type="ARBA" id="ARBA00022723"/>
    </source>
</evidence>
<dbReference type="GO" id="GO:0046872">
    <property type="term" value="F:metal ion binding"/>
    <property type="evidence" value="ECO:0007669"/>
    <property type="project" value="UniProtKB-KW"/>
</dbReference>
<evidence type="ECO:0000256" key="1">
    <source>
        <dbReference type="ARBA" id="ARBA00001946"/>
    </source>
</evidence>
<dbReference type="Pfam" id="PF00348">
    <property type="entry name" value="polyprenyl_synt"/>
    <property type="match status" value="1"/>
</dbReference>
<organism evidence="9 10">
    <name type="scientific">Acuticoccus mangrovi</name>
    <dbReference type="NCBI Taxonomy" id="2796142"/>
    <lineage>
        <taxon>Bacteria</taxon>
        <taxon>Pseudomonadati</taxon>
        <taxon>Pseudomonadota</taxon>
        <taxon>Alphaproteobacteria</taxon>
        <taxon>Hyphomicrobiales</taxon>
        <taxon>Amorphaceae</taxon>
        <taxon>Acuticoccus</taxon>
    </lineage>
</organism>
<dbReference type="InterPro" id="IPR033749">
    <property type="entry name" value="Polyprenyl_synt_CS"/>
</dbReference>
<reference evidence="9" key="1">
    <citation type="submission" date="2020-12" db="EMBL/GenBank/DDBJ databases">
        <title>Bacterial taxonomy.</title>
        <authorList>
            <person name="Pan X."/>
        </authorList>
    </citation>
    <scope>NUCLEOTIDE SEQUENCE</scope>
    <source>
        <strain evidence="9">B2012</strain>
    </source>
</reference>
<protein>
    <recommendedName>
        <fullName evidence="7">Probable farnesyl diphosphate synthase</fullName>
    </recommendedName>
</protein>
<dbReference type="Gene3D" id="1.10.600.10">
    <property type="entry name" value="Farnesyl Diphosphate Synthase"/>
    <property type="match status" value="1"/>
</dbReference>
<evidence type="ECO:0000313" key="10">
    <source>
        <dbReference type="Proteomes" id="UP000609531"/>
    </source>
</evidence>
<keyword evidence="10" id="KW-1185">Reference proteome</keyword>
<dbReference type="InterPro" id="IPR008949">
    <property type="entry name" value="Isoprenoid_synthase_dom_sf"/>
</dbReference>
<dbReference type="PANTHER" id="PTHR43281:SF1">
    <property type="entry name" value="FARNESYL DIPHOSPHATE SYNTHASE"/>
    <property type="match status" value="1"/>
</dbReference>
<keyword evidence="3 8" id="KW-0808">Transferase</keyword>